<dbReference type="RefSeq" id="WP_165600946.1">
    <property type="nucleotide sequence ID" value="NZ_SORZ01000002.1"/>
</dbReference>
<dbReference type="Gene3D" id="2.60.120.620">
    <property type="entry name" value="q2cbj1_9rhob like domain"/>
    <property type="match status" value="1"/>
</dbReference>
<dbReference type="EMBL" id="SORZ01000002">
    <property type="protein sequence ID" value="TPW34353.1"/>
    <property type="molecule type" value="Genomic_DNA"/>
</dbReference>
<dbReference type="AlphaFoldDB" id="A0A506UME1"/>
<sequence length="256" mass="28577">MSPAPVPADLLTPLQKEGFAFVPAKQNRKFLKGFGLKDWAGFAESWNHLGLDRYMADGGHYRRRRYATYSIPCLPETGPDGRAPARPVIQPKPPQPHYQSRDYNPLNGDIERWFAPILPEISTHPALQATLQAAGALATELTPPERRPASWHAEVHQFRIEADTEGHGKPTPEGLHRDGVDFVFVLMVKRHNIREGETSITALDRETLLGSFTLTEPLDAALVNDHRVFHGVTPVEALVPGQPAYRDVLVVTLRHE</sequence>
<dbReference type="InterPro" id="IPR018724">
    <property type="entry name" value="2OG-Fe_dioxygenase"/>
</dbReference>
<evidence type="ECO:0000313" key="1">
    <source>
        <dbReference type="EMBL" id="TPW34353.1"/>
    </source>
</evidence>
<accession>A0A506UME1</accession>
<comment type="caution">
    <text evidence="1">The sequence shown here is derived from an EMBL/GenBank/DDBJ whole genome shotgun (WGS) entry which is preliminary data.</text>
</comment>
<evidence type="ECO:0008006" key="3">
    <source>
        <dbReference type="Google" id="ProtNLM"/>
    </source>
</evidence>
<organism evidence="1 2">
    <name type="scientific">Oecophyllibacter saccharovorans</name>
    <dbReference type="NCBI Taxonomy" id="2558360"/>
    <lineage>
        <taxon>Bacteria</taxon>
        <taxon>Pseudomonadati</taxon>
        <taxon>Pseudomonadota</taxon>
        <taxon>Alphaproteobacteria</taxon>
        <taxon>Acetobacterales</taxon>
        <taxon>Acetobacteraceae</taxon>
        <taxon>Oecophyllibacter</taxon>
    </lineage>
</organism>
<protein>
    <recommendedName>
        <fullName evidence="3">2OG-Fe dioxygenase family protein</fullName>
    </recommendedName>
</protein>
<name>A0A506UME1_9PROT</name>
<dbReference type="GO" id="GO:0051213">
    <property type="term" value="F:dioxygenase activity"/>
    <property type="evidence" value="ECO:0007669"/>
    <property type="project" value="InterPro"/>
</dbReference>
<dbReference type="Proteomes" id="UP000315037">
    <property type="component" value="Unassembled WGS sequence"/>
</dbReference>
<dbReference type="Pfam" id="PF10014">
    <property type="entry name" value="2OG-Fe_Oxy_2"/>
    <property type="match status" value="1"/>
</dbReference>
<evidence type="ECO:0000313" key="2">
    <source>
        <dbReference type="Proteomes" id="UP000315037"/>
    </source>
</evidence>
<gene>
    <name evidence="1" type="ORF">E3202_07640</name>
</gene>
<keyword evidence="2" id="KW-1185">Reference proteome</keyword>
<proteinExistence type="predicted"/>
<reference evidence="1 2" key="1">
    <citation type="submission" date="2019-03" db="EMBL/GenBank/DDBJ databases">
        <title>The complete genome sequence of Neokomagataea sp. Jb2 NBRC113641.</title>
        <authorList>
            <person name="Chua K.-O."/>
            <person name="Chan K.-G."/>
            <person name="See-Too W.-S."/>
        </authorList>
    </citation>
    <scope>NUCLEOTIDE SEQUENCE [LARGE SCALE GENOMIC DNA]</scope>
    <source>
        <strain evidence="1 2">Jb2</strain>
    </source>
</reference>